<feature type="transmembrane region" description="Helical" evidence="5">
    <location>
        <begin position="223"/>
        <end position="242"/>
    </location>
</feature>
<feature type="transmembrane region" description="Helical" evidence="5">
    <location>
        <begin position="57"/>
        <end position="75"/>
    </location>
</feature>
<evidence type="ECO:0000313" key="7">
    <source>
        <dbReference type="EMBL" id="RQW61916.1"/>
    </source>
</evidence>
<evidence type="ECO:0000256" key="3">
    <source>
        <dbReference type="ARBA" id="ARBA00022989"/>
    </source>
</evidence>
<accession>A0A3N9U1W1</accession>
<dbReference type="AlphaFoldDB" id="A0A3N9U1W1"/>
<name>A0A3N9U1W1_9VIBR</name>
<evidence type="ECO:0000256" key="1">
    <source>
        <dbReference type="ARBA" id="ARBA00004141"/>
    </source>
</evidence>
<evidence type="ECO:0000256" key="2">
    <source>
        <dbReference type="ARBA" id="ARBA00022692"/>
    </source>
</evidence>
<dbReference type="InterPro" id="IPR050638">
    <property type="entry name" value="AA-Vitamin_Transporters"/>
</dbReference>
<proteinExistence type="predicted"/>
<dbReference type="InterPro" id="IPR037185">
    <property type="entry name" value="EmrE-like"/>
</dbReference>
<feature type="transmembrane region" description="Helical" evidence="5">
    <location>
        <begin position="28"/>
        <end position="45"/>
    </location>
</feature>
<dbReference type="GO" id="GO:0016020">
    <property type="term" value="C:membrane"/>
    <property type="evidence" value="ECO:0007669"/>
    <property type="project" value="UniProtKB-SubCell"/>
</dbReference>
<dbReference type="InterPro" id="IPR000620">
    <property type="entry name" value="EamA_dom"/>
</dbReference>
<feature type="transmembrane region" description="Helical" evidence="5">
    <location>
        <begin position="108"/>
        <end position="127"/>
    </location>
</feature>
<feature type="transmembrane region" description="Helical" evidence="5">
    <location>
        <begin position="133"/>
        <end position="153"/>
    </location>
</feature>
<dbReference type="PANTHER" id="PTHR32322:SF9">
    <property type="entry name" value="AMINO-ACID METABOLITE EFFLUX PUMP-RELATED"/>
    <property type="match status" value="1"/>
</dbReference>
<feature type="transmembrane region" description="Helical" evidence="5">
    <location>
        <begin position="81"/>
        <end position="101"/>
    </location>
</feature>
<dbReference type="PANTHER" id="PTHR32322">
    <property type="entry name" value="INNER MEMBRANE TRANSPORTER"/>
    <property type="match status" value="1"/>
</dbReference>
<reference evidence="7 8" key="1">
    <citation type="submission" date="2018-11" db="EMBL/GenBank/DDBJ databases">
        <title>Vibrio LJC006 sp. nov., isolated from seawater during the bloom of the enteromorpha.</title>
        <authorList>
            <person name="Liang J."/>
        </authorList>
    </citation>
    <scope>NUCLEOTIDE SEQUENCE [LARGE SCALE GENOMIC DNA]</scope>
    <source>
        <strain evidence="7 8">LJC006</strain>
    </source>
</reference>
<dbReference type="OrthoDB" id="321830at2"/>
<evidence type="ECO:0000313" key="8">
    <source>
        <dbReference type="Proteomes" id="UP000281112"/>
    </source>
</evidence>
<keyword evidence="2 5" id="KW-0812">Transmembrane</keyword>
<feature type="transmembrane region" description="Helical" evidence="5">
    <location>
        <begin position="248"/>
        <end position="266"/>
    </location>
</feature>
<feature type="transmembrane region" description="Helical" evidence="5">
    <location>
        <begin position="165"/>
        <end position="186"/>
    </location>
</feature>
<evidence type="ECO:0000256" key="4">
    <source>
        <dbReference type="ARBA" id="ARBA00023136"/>
    </source>
</evidence>
<evidence type="ECO:0000259" key="6">
    <source>
        <dbReference type="Pfam" id="PF00892"/>
    </source>
</evidence>
<keyword evidence="4 5" id="KW-0472">Membrane</keyword>
<organism evidence="7 8">
    <name type="scientific">Vibrio viridaestus</name>
    <dbReference type="NCBI Taxonomy" id="2487322"/>
    <lineage>
        <taxon>Bacteria</taxon>
        <taxon>Pseudomonadati</taxon>
        <taxon>Pseudomonadota</taxon>
        <taxon>Gammaproteobacteria</taxon>
        <taxon>Vibrionales</taxon>
        <taxon>Vibrionaceae</taxon>
        <taxon>Vibrio</taxon>
    </lineage>
</organism>
<feature type="transmembrane region" description="Helical" evidence="5">
    <location>
        <begin position="192"/>
        <end position="211"/>
    </location>
</feature>
<gene>
    <name evidence="7" type="ORF">EES38_17415</name>
</gene>
<comment type="caution">
    <text evidence="7">The sequence shown here is derived from an EMBL/GenBank/DDBJ whole genome shotgun (WGS) entry which is preliminary data.</text>
</comment>
<protein>
    <submittedName>
        <fullName evidence="7">DMT family transporter</fullName>
    </submittedName>
</protein>
<keyword evidence="8" id="KW-1185">Reference proteome</keyword>
<comment type="subcellular location">
    <subcellularLocation>
        <location evidence="1">Membrane</location>
        <topology evidence="1">Multi-pass membrane protein</topology>
    </subcellularLocation>
</comment>
<dbReference type="Pfam" id="PF00892">
    <property type="entry name" value="EamA"/>
    <property type="match status" value="2"/>
</dbReference>
<dbReference type="EMBL" id="RJVQ01000009">
    <property type="protein sequence ID" value="RQW61916.1"/>
    <property type="molecule type" value="Genomic_DNA"/>
</dbReference>
<feature type="domain" description="EamA" evidence="6">
    <location>
        <begin position="135"/>
        <end position="265"/>
    </location>
</feature>
<evidence type="ECO:0000256" key="5">
    <source>
        <dbReference type="SAM" id="Phobius"/>
    </source>
</evidence>
<dbReference type="SUPFAM" id="SSF103481">
    <property type="entry name" value="Multidrug resistance efflux transporter EmrE"/>
    <property type="match status" value="2"/>
</dbReference>
<keyword evidence="3 5" id="KW-1133">Transmembrane helix</keyword>
<sequence length="272" mass="29284">MTLITFAANSVLCRLALQNGAIDALNFTTIRLVSGAIVLMLIVSIRRSVTNEHSRGSWRAGGMLFLYAITFSYAYNSLSTGTGALILFASVQLTMLIFSYLKGTRLSILEWCGVIVAFGGFVFLVLPDISSPSASGFLLMTIAGVAWGFYTLLGKHSRHPLHDTTYNFLRTLPFVVIAFAATFMQTDITVEGMILATLSGSIASAGGYTVWYIALRGLNSTQAAVIQLLVPVFAALGGIMFANEVLTTRFIISTLLILGGLMLVALEKKKLS</sequence>
<feature type="domain" description="EamA" evidence="6">
    <location>
        <begin position="4"/>
        <end position="125"/>
    </location>
</feature>
<dbReference type="Proteomes" id="UP000281112">
    <property type="component" value="Unassembled WGS sequence"/>
</dbReference>